<dbReference type="PANTHER" id="PTHR24032">
    <property type="entry name" value="EGF-LIKE DOMAIN-CONTAINING PROTEIN-RELATED-RELATED"/>
    <property type="match status" value="1"/>
</dbReference>
<dbReference type="Proteomes" id="UP001344447">
    <property type="component" value="Unassembled WGS sequence"/>
</dbReference>
<dbReference type="InterPro" id="IPR053331">
    <property type="entry name" value="EGF-like_comC"/>
</dbReference>
<dbReference type="CDD" id="cd00055">
    <property type="entry name" value="EGF_Lam"/>
    <property type="match status" value="1"/>
</dbReference>
<protein>
    <recommendedName>
        <fullName evidence="5">MRH domain-containing protein</fullName>
    </recommendedName>
</protein>
<keyword evidence="2" id="KW-1015">Disulfide bond</keyword>
<organism evidence="6 7">
    <name type="scientific">Dictyostelium firmibasis</name>
    <dbReference type="NCBI Taxonomy" id="79012"/>
    <lineage>
        <taxon>Eukaryota</taxon>
        <taxon>Amoebozoa</taxon>
        <taxon>Evosea</taxon>
        <taxon>Eumycetozoa</taxon>
        <taxon>Dictyostelia</taxon>
        <taxon>Dictyosteliales</taxon>
        <taxon>Dictyosteliaceae</taxon>
        <taxon>Dictyostelium</taxon>
    </lineage>
</organism>
<dbReference type="Pfam" id="PF22933">
    <property type="entry name" value="ComC_SSD"/>
    <property type="match status" value="1"/>
</dbReference>
<evidence type="ECO:0000313" key="7">
    <source>
        <dbReference type="Proteomes" id="UP001344447"/>
    </source>
</evidence>
<dbReference type="InterPro" id="IPR002049">
    <property type="entry name" value="LE_dom"/>
</dbReference>
<feature type="domain" description="MRH" evidence="5">
    <location>
        <begin position="20"/>
        <end position="182"/>
    </location>
</feature>
<dbReference type="EMBL" id="JAVFKY010000005">
    <property type="protein sequence ID" value="KAK5575412.1"/>
    <property type="molecule type" value="Genomic_DNA"/>
</dbReference>
<name>A0AAN7TT90_9MYCE</name>
<evidence type="ECO:0000259" key="5">
    <source>
        <dbReference type="PROSITE" id="PS51914"/>
    </source>
</evidence>
<feature type="chain" id="PRO_5042895659" description="MRH domain-containing protein" evidence="4">
    <location>
        <begin position="22"/>
        <end position="623"/>
    </location>
</feature>
<keyword evidence="3" id="KW-0812">Transmembrane</keyword>
<dbReference type="PANTHER" id="PTHR24032:SF62">
    <property type="entry name" value="EGF-LIKE DOMAIN-CONTAINING PROTEIN-RELATED"/>
    <property type="match status" value="1"/>
</dbReference>
<proteinExistence type="predicted"/>
<evidence type="ECO:0000313" key="6">
    <source>
        <dbReference type="EMBL" id="KAK5575412.1"/>
    </source>
</evidence>
<dbReference type="InterPro" id="IPR044865">
    <property type="entry name" value="MRH_dom"/>
</dbReference>
<gene>
    <name evidence="6" type="ORF">RB653_006545</name>
</gene>
<evidence type="ECO:0000256" key="2">
    <source>
        <dbReference type="ARBA" id="ARBA00023157"/>
    </source>
</evidence>
<evidence type="ECO:0000256" key="4">
    <source>
        <dbReference type="SAM" id="SignalP"/>
    </source>
</evidence>
<feature type="signal peptide" evidence="4">
    <location>
        <begin position="1"/>
        <end position="21"/>
    </location>
</feature>
<dbReference type="InterPro" id="IPR000742">
    <property type="entry name" value="EGF"/>
</dbReference>
<keyword evidence="7" id="KW-1185">Reference proteome</keyword>
<dbReference type="Gene3D" id="2.70.130.10">
    <property type="entry name" value="Mannose-6-phosphate receptor binding domain"/>
    <property type="match status" value="1"/>
</dbReference>
<dbReference type="PROSITE" id="PS00022">
    <property type="entry name" value="EGF_1"/>
    <property type="match status" value="1"/>
</dbReference>
<accession>A0AAN7TT90</accession>
<dbReference type="PROSITE" id="PS51914">
    <property type="entry name" value="MRH"/>
    <property type="match status" value="1"/>
</dbReference>
<keyword evidence="3" id="KW-0472">Membrane</keyword>
<evidence type="ECO:0000256" key="1">
    <source>
        <dbReference type="ARBA" id="ARBA00022729"/>
    </source>
</evidence>
<evidence type="ECO:0000256" key="3">
    <source>
        <dbReference type="SAM" id="Phobius"/>
    </source>
</evidence>
<dbReference type="AlphaFoldDB" id="A0AAN7TT90"/>
<sequence>MNSNKQLYILIFFLLVYKINSCLYSNPNDQTQKFDLSTLKLDSSAYYKAHFPISSYSKYDSNFFFNFCNGTITKCDSNLQMKSCQFFTETALLIPNNDAGNIAEGESYNFTNNGLTIEYRGKTFSPTASSDCSTAIEPNRRVTHYNIVCNKSIDTINVINDVTEDSRCSYQINIQSKLVCRSCPINCTELLHAVGCNEVTWKCLCDTQTFGDYCNQSRIYISSVDSTTTDGGTTFINGYFGNTTSERLSITIGSLQCNDIIVYNSSTINCKIDKGEGIKQVILTDRDLKCTGSFQYIKIQQPCPNDCFSFIKNGICNQNTGVCNCNQNYTGLDCGTKIQTDVPISIPSINDTTGTTTITNENSFYQIGIYSLVELNFNGSIVKEYILYEKWNKTSTSNNAKDNTTYFTQTIPSVNCTIEYSIEEVTIMKNYSFAGMNFILLPSSVKLKISIKDFLFSSTLNTLQLRIKSTFNQTMVKNDCNSNKLNFDTNDLTNNNNLNFITISKDSKTLYARFINKAISDGRVTTISNSMVGQDKDSIYVGLNLPHCVEHCEIDPDFGVLVDSKFKSSCDDNANSKPKWFLPVVIAGPIVGFSIILIVGAVLYKKYYISLKVLKVKLEEINK</sequence>
<dbReference type="InterPro" id="IPR009011">
    <property type="entry name" value="Man6P_isomerase_rcpt-bd_dom_sf"/>
</dbReference>
<keyword evidence="1 4" id="KW-0732">Signal</keyword>
<dbReference type="SUPFAM" id="SSF50911">
    <property type="entry name" value="Mannose 6-phosphate receptor domain"/>
    <property type="match status" value="1"/>
</dbReference>
<reference evidence="6 7" key="1">
    <citation type="submission" date="2023-11" db="EMBL/GenBank/DDBJ databases">
        <title>Dfirmibasis_genome.</title>
        <authorList>
            <person name="Edelbroek B."/>
            <person name="Kjellin J."/>
            <person name="Jerlstrom-Hultqvist J."/>
            <person name="Soderbom F."/>
        </authorList>
    </citation>
    <scope>NUCLEOTIDE SEQUENCE [LARGE SCALE GENOMIC DNA]</scope>
    <source>
        <strain evidence="6 7">TNS-C-14</strain>
    </source>
</reference>
<keyword evidence="3" id="KW-1133">Transmembrane helix</keyword>
<dbReference type="InterPro" id="IPR054484">
    <property type="entry name" value="ComC_SSD"/>
</dbReference>
<comment type="caution">
    <text evidence="6">The sequence shown here is derived from an EMBL/GenBank/DDBJ whole genome shotgun (WGS) entry which is preliminary data.</text>
</comment>
<feature type="transmembrane region" description="Helical" evidence="3">
    <location>
        <begin position="580"/>
        <end position="604"/>
    </location>
</feature>